<dbReference type="PaxDb" id="6239-T09F5.1"/>
<evidence type="ECO:0000256" key="3">
    <source>
        <dbReference type="ARBA" id="ARBA00022676"/>
    </source>
</evidence>
<dbReference type="GO" id="GO:0016757">
    <property type="term" value="F:glycosyltransferase activity"/>
    <property type="evidence" value="ECO:0000318"/>
    <property type="project" value="GO_Central"/>
</dbReference>
<name>O62375_CAEEL</name>
<evidence type="ECO:0000256" key="1">
    <source>
        <dbReference type="ARBA" id="ARBA00004323"/>
    </source>
</evidence>
<dbReference type="GO" id="GO:0006493">
    <property type="term" value="P:protein O-linked glycosylation"/>
    <property type="evidence" value="ECO:0000318"/>
    <property type="project" value="GO_Central"/>
</dbReference>
<dbReference type="EC" id="2.4.1.-" evidence="10"/>
<dbReference type="Proteomes" id="UP000001940">
    <property type="component" value="Chromosome V"/>
</dbReference>
<sequence>MKSTQFLIFITLVVIFLTCTRLLSKGLSEQDERCSQAEWKTSTLLNSSRDFGSHYEISFADIQGSFEWLYLPKFELNNPEILLIATSRPDDFSRRNAIRKTWMNQKTNQITSFFMVGLSSKTDEKVRDIVMREAELYRDIVVTSLEDSYTKLAFKTLSILLYAVSKVPSAQLIGRVDGDVLFFPNLFQSFLDKDNYFINTNNSSIYGYIAEEGKPTTSKCCKSRNFLFPFKCSNYLSFLSGPFFLLTRPAAEKLLNASKHRDFHQIDDQLITGQMADDAGVKRINLPMIHMFPEPTNDFVFAWHNTLNDFQYVKAYKDRIAHLPL</sequence>
<keyword evidence="11" id="KW-0732">Signal</keyword>
<dbReference type="PIR" id="T24762">
    <property type="entry name" value="T24762"/>
</dbReference>
<dbReference type="RefSeq" id="NP_506737.1">
    <property type="nucleotide sequence ID" value="NM_074336.3"/>
</dbReference>
<keyword evidence="5" id="KW-0812">Transmembrane</keyword>
<keyword evidence="3 10" id="KW-0328">Glycosyltransferase</keyword>
<dbReference type="Gene3D" id="3.90.550.50">
    <property type="match status" value="1"/>
</dbReference>
<dbReference type="KEGG" id="cel:CELE_T09F5.1"/>
<dbReference type="OMA" id="ECIRREW"/>
<accession>O62375</accession>
<dbReference type="SMR" id="O62375"/>
<gene>
    <name evidence="12" type="ORF">CELE_T09F5.1</name>
    <name evidence="12 14" type="ORF">T09F5.1</name>
</gene>
<evidence type="ECO:0000256" key="10">
    <source>
        <dbReference type="RuleBase" id="RU363063"/>
    </source>
</evidence>
<keyword evidence="13" id="KW-1185">Reference proteome</keyword>
<dbReference type="PeptideAtlas" id="O62375"/>
<dbReference type="UCSC" id="T09F5.1">
    <property type="organism name" value="c. elegans"/>
</dbReference>
<evidence type="ECO:0000313" key="14">
    <source>
        <dbReference type="WormBase" id="T09F5.1"/>
    </source>
</evidence>
<feature type="chain" id="PRO_5004159297" description="Hexosyltransferase" evidence="11">
    <location>
        <begin position="25"/>
        <end position="325"/>
    </location>
</feature>
<dbReference type="OrthoDB" id="6355886at2759"/>
<evidence type="ECO:0000313" key="13">
    <source>
        <dbReference type="Proteomes" id="UP000001940"/>
    </source>
</evidence>
<protein>
    <recommendedName>
        <fullName evidence="10">Hexosyltransferase</fullName>
        <ecNumber evidence="10">2.4.1.-</ecNumber>
    </recommendedName>
</protein>
<dbReference type="Bgee" id="WBGene00011665">
    <property type="expression patterns" value="Expressed in embryo and 3 other cell types or tissues"/>
</dbReference>
<keyword evidence="7" id="KW-1133">Transmembrane helix</keyword>
<evidence type="ECO:0000256" key="9">
    <source>
        <dbReference type="ARBA" id="ARBA00023136"/>
    </source>
</evidence>
<dbReference type="PhylomeDB" id="O62375"/>
<evidence type="ECO:0000256" key="8">
    <source>
        <dbReference type="ARBA" id="ARBA00023034"/>
    </source>
</evidence>
<comment type="subcellular location">
    <subcellularLocation>
        <location evidence="1 10">Golgi apparatus membrane</location>
        <topology evidence="1 10">Single-pass type II membrane protein</topology>
    </subcellularLocation>
</comment>
<dbReference type="STRING" id="6239.T09F5.1.1"/>
<dbReference type="HOGENOM" id="CLU_045590_0_0_1"/>
<keyword evidence="9" id="KW-0472">Membrane</keyword>
<evidence type="ECO:0000256" key="5">
    <source>
        <dbReference type="ARBA" id="ARBA00022692"/>
    </source>
</evidence>
<evidence type="ECO:0000256" key="4">
    <source>
        <dbReference type="ARBA" id="ARBA00022679"/>
    </source>
</evidence>
<dbReference type="AGR" id="WB:WBGene00011665"/>
<comment type="similarity">
    <text evidence="2 10">Belongs to the glycosyltransferase 31 family.</text>
</comment>
<keyword evidence="4" id="KW-0808">Transferase</keyword>
<dbReference type="Pfam" id="PF01762">
    <property type="entry name" value="Galactosyl_T"/>
    <property type="match status" value="1"/>
</dbReference>
<evidence type="ECO:0000313" key="12">
    <source>
        <dbReference type="EMBL" id="CAB05807.1"/>
    </source>
</evidence>
<feature type="signal peptide" evidence="11">
    <location>
        <begin position="1"/>
        <end position="24"/>
    </location>
</feature>
<dbReference type="GO" id="GO:0000139">
    <property type="term" value="C:Golgi membrane"/>
    <property type="evidence" value="ECO:0000318"/>
    <property type="project" value="GO_Central"/>
</dbReference>
<organism evidence="12 13">
    <name type="scientific">Caenorhabditis elegans</name>
    <dbReference type="NCBI Taxonomy" id="6239"/>
    <lineage>
        <taxon>Eukaryota</taxon>
        <taxon>Metazoa</taxon>
        <taxon>Ecdysozoa</taxon>
        <taxon>Nematoda</taxon>
        <taxon>Chromadorea</taxon>
        <taxon>Rhabditida</taxon>
        <taxon>Rhabditina</taxon>
        <taxon>Rhabditomorpha</taxon>
        <taxon>Rhabditoidea</taxon>
        <taxon>Rhabditidae</taxon>
        <taxon>Peloderinae</taxon>
        <taxon>Caenorhabditis</taxon>
    </lineage>
</organism>
<evidence type="ECO:0000256" key="11">
    <source>
        <dbReference type="SAM" id="SignalP"/>
    </source>
</evidence>
<dbReference type="EMBL" id="BX284605">
    <property type="protein sequence ID" value="CAB05807.1"/>
    <property type="molecule type" value="Genomic_DNA"/>
</dbReference>
<dbReference type="PANTHER" id="PTHR11214:SF391">
    <property type="entry name" value="BETA-1,3-GALACTOSYLTRANSFERASE BRE-2-RELATED"/>
    <property type="match status" value="1"/>
</dbReference>
<dbReference type="CAZy" id="GT31">
    <property type="family name" value="Glycosyltransferase Family 31"/>
</dbReference>
<dbReference type="FunCoup" id="O62375">
    <property type="interactions" value="747"/>
</dbReference>
<dbReference type="AlphaFoldDB" id="O62375"/>
<evidence type="ECO:0000256" key="6">
    <source>
        <dbReference type="ARBA" id="ARBA00022968"/>
    </source>
</evidence>
<dbReference type="PANTHER" id="PTHR11214">
    <property type="entry name" value="BETA-1,3-N-ACETYLGLUCOSAMINYLTRANSFERASE"/>
    <property type="match status" value="1"/>
</dbReference>
<evidence type="ECO:0000256" key="2">
    <source>
        <dbReference type="ARBA" id="ARBA00008661"/>
    </source>
</evidence>
<dbReference type="WormBase" id="T09F5.1">
    <property type="protein sequence ID" value="CE13521"/>
    <property type="gene ID" value="WBGene00011665"/>
</dbReference>
<dbReference type="InterPro" id="IPR002659">
    <property type="entry name" value="Glyco_trans_31"/>
</dbReference>
<proteinExistence type="inferred from homology"/>
<dbReference type="CTD" id="188341"/>
<dbReference type="GeneID" id="188341"/>
<keyword evidence="8 10" id="KW-0333">Golgi apparatus</keyword>
<dbReference type="InParanoid" id="O62375"/>
<keyword evidence="6" id="KW-0735">Signal-anchor</keyword>
<evidence type="ECO:0000256" key="7">
    <source>
        <dbReference type="ARBA" id="ARBA00022989"/>
    </source>
</evidence>
<dbReference type="GO" id="GO:0016758">
    <property type="term" value="F:hexosyltransferase activity"/>
    <property type="evidence" value="ECO:0007669"/>
    <property type="project" value="InterPro"/>
</dbReference>
<dbReference type="eggNOG" id="KOG2287">
    <property type="taxonomic scope" value="Eukaryota"/>
</dbReference>
<reference evidence="12 13" key="1">
    <citation type="journal article" date="1998" name="Science">
        <title>Genome sequence of the nematode C. elegans: a platform for investigating biology.</title>
        <authorList>
            <consortium name="The C. elegans sequencing consortium"/>
            <person name="Sulson J.E."/>
            <person name="Waterston R."/>
        </authorList>
    </citation>
    <scope>NUCLEOTIDE SEQUENCE [LARGE SCALE GENOMIC DNA]</scope>
    <source>
        <strain evidence="12 13">Bristol N2</strain>
    </source>
</reference>